<protein>
    <submittedName>
        <fullName evidence="1">DUF3090 family protein</fullName>
    </submittedName>
</protein>
<sequence>MAATGGPACPTIGAMARTQDLGPLIHISAEAIGRPGQRRFRLRVVNGSGFAASLWLEKEQLNALGDAIETVLDDEGYDYVPLPPDDAPPRLEAPQSFDLDLQVFQLSMGVNAEDRRIVLIAADGPPDADDTIGLTMEFDYRSGYELRQQIAEVIAAGRPLCPLCTAPMDPGGHMCVRRNGHHREL</sequence>
<reference evidence="1 2" key="2">
    <citation type="submission" date="2019-10" db="EMBL/GenBank/DDBJ databases">
        <title>Thermopilla bonchosmolovskayae gen. nov., sp. nov., a moderately thermophilic Chloroflexi bacterium from a Chukotka hot spring (Arctic, Russia), representing a novel classis Thermopillaia, which include previously uncultivated lineage OLB14.</title>
        <authorList>
            <person name="Kochetkova T.V."/>
            <person name="Zayulina K.S."/>
            <person name="Zhigarkov V.S."/>
            <person name="Minaev N.V."/>
            <person name="Novikov A."/>
            <person name="Toshchakov S.V."/>
            <person name="Elcheninov A.G."/>
            <person name="Kublanov I.V."/>
        </authorList>
    </citation>
    <scope>NUCLEOTIDE SEQUENCE [LARGE SCALE GENOMIC DNA]</scope>
    <source>
        <strain evidence="1 2">3753O</strain>
    </source>
</reference>
<evidence type="ECO:0000313" key="1">
    <source>
        <dbReference type="EMBL" id="QFG04030.1"/>
    </source>
</evidence>
<evidence type="ECO:0000313" key="2">
    <source>
        <dbReference type="Proteomes" id="UP000326331"/>
    </source>
</evidence>
<reference evidence="1 2" key="1">
    <citation type="submission" date="2019-08" db="EMBL/GenBank/DDBJ databases">
        <authorList>
            <person name="Toschakov S.V."/>
        </authorList>
    </citation>
    <scope>NUCLEOTIDE SEQUENCE [LARGE SCALE GENOMIC DNA]</scope>
    <source>
        <strain evidence="1 2">3753O</strain>
    </source>
</reference>
<dbReference type="Proteomes" id="UP000326331">
    <property type="component" value="Chromosome"/>
</dbReference>
<dbReference type="InterPro" id="IPR021441">
    <property type="entry name" value="DUF3090"/>
</dbReference>
<dbReference type="EMBL" id="CP042829">
    <property type="protein sequence ID" value="QFG04030.1"/>
    <property type="molecule type" value="Genomic_DNA"/>
</dbReference>
<gene>
    <name evidence="1" type="ORF">Tbon_12305</name>
</gene>
<name>A0ABX6C727_9CHLR</name>
<keyword evidence="2" id="KW-1185">Reference proteome</keyword>
<organism evidence="1 2">
    <name type="scientific">Tepidiforma bonchosmolovskayae</name>
    <dbReference type="NCBI Taxonomy" id="2601677"/>
    <lineage>
        <taxon>Bacteria</taxon>
        <taxon>Bacillati</taxon>
        <taxon>Chloroflexota</taxon>
        <taxon>Tepidiformia</taxon>
        <taxon>Tepidiformales</taxon>
        <taxon>Tepidiformaceae</taxon>
        <taxon>Tepidiforma</taxon>
    </lineage>
</organism>
<proteinExistence type="predicted"/>
<dbReference type="Pfam" id="PF11290">
    <property type="entry name" value="DUF3090"/>
    <property type="match status" value="1"/>
</dbReference>
<accession>A0ABX6C727</accession>